<dbReference type="STRING" id="1231623.Tasa_012_109"/>
<accession>A0A0D6MKY2</accession>
<proteinExistence type="predicted"/>
<organism evidence="2 3">
    <name type="scientific">Tanticharoenia sakaeratensis NBRC 103193</name>
    <dbReference type="NCBI Taxonomy" id="1231623"/>
    <lineage>
        <taxon>Bacteria</taxon>
        <taxon>Pseudomonadati</taxon>
        <taxon>Pseudomonadota</taxon>
        <taxon>Alphaproteobacteria</taxon>
        <taxon>Acetobacterales</taxon>
        <taxon>Acetobacteraceae</taxon>
        <taxon>Tanticharoenia</taxon>
    </lineage>
</organism>
<evidence type="ECO:0000313" key="2">
    <source>
        <dbReference type="EMBL" id="GAN53933.1"/>
    </source>
</evidence>
<name>A0A0D6MKY2_9PROT</name>
<dbReference type="EMBL" id="BALE01000012">
    <property type="protein sequence ID" value="GAN53933.1"/>
    <property type="molecule type" value="Genomic_DNA"/>
</dbReference>
<evidence type="ECO:0000256" key="1">
    <source>
        <dbReference type="SAM" id="MobiDB-lite"/>
    </source>
</evidence>
<sequence length="108" mass="11955">MPGTIYATVRHGNTHRTIRVDVERTNAGRFVAKMPDDRWSPECMTVDNAILLHAAVAFPIEVETAPWLANPRPASRFSFVEKNRAVRSPEPAATEVSAARPCVSLERA</sequence>
<keyword evidence="3" id="KW-1185">Reference proteome</keyword>
<reference evidence="2 3" key="1">
    <citation type="submission" date="2012-10" db="EMBL/GenBank/DDBJ databases">
        <title>Genome sequencing of Tanticharoenia sakaeratensis NBRC 103193.</title>
        <authorList>
            <person name="Azuma Y."/>
            <person name="Hadano H."/>
            <person name="Hirakawa H."/>
            <person name="Matsushita K."/>
        </authorList>
    </citation>
    <scope>NUCLEOTIDE SEQUENCE [LARGE SCALE GENOMIC DNA]</scope>
    <source>
        <strain evidence="2 3">NBRC 103193</strain>
    </source>
</reference>
<comment type="caution">
    <text evidence="2">The sequence shown here is derived from an EMBL/GenBank/DDBJ whole genome shotgun (WGS) entry which is preliminary data.</text>
</comment>
<dbReference type="AlphaFoldDB" id="A0A0D6MKY2"/>
<dbReference type="Proteomes" id="UP000032679">
    <property type="component" value="Unassembled WGS sequence"/>
</dbReference>
<gene>
    <name evidence="2" type="ORF">Tasa_012_109</name>
</gene>
<evidence type="ECO:0000313" key="3">
    <source>
        <dbReference type="Proteomes" id="UP000032679"/>
    </source>
</evidence>
<protein>
    <submittedName>
        <fullName evidence="2">Uncharacterized protein</fullName>
    </submittedName>
</protein>
<feature type="region of interest" description="Disordered" evidence="1">
    <location>
        <begin position="89"/>
        <end position="108"/>
    </location>
</feature>